<dbReference type="InterPro" id="IPR050982">
    <property type="entry name" value="Auxin_biosynth/cation_transpt"/>
</dbReference>
<dbReference type="SUPFAM" id="SSF51905">
    <property type="entry name" value="FAD/NAD(P)-binding domain"/>
    <property type="match status" value="2"/>
</dbReference>
<reference evidence="2 3" key="1">
    <citation type="submission" date="2018-11" db="EMBL/GenBank/DDBJ databases">
        <authorList>
            <person name="Li F."/>
        </authorList>
    </citation>
    <scope>NUCLEOTIDE SEQUENCE [LARGE SCALE GENOMIC DNA]</scope>
    <source>
        <strain evidence="2 3">Gsoil 097</strain>
    </source>
</reference>
<dbReference type="AlphaFoldDB" id="A0A3N0CF21"/>
<name>A0A3N0CF21_9ACTN</name>
<gene>
    <name evidence="2" type="ORF">EFK50_09465</name>
</gene>
<evidence type="ECO:0000313" key="3">
    <source>
        <dbReference type="Proteomes" id="UP000267128"/>
    </source>
</evidence>
<dbReference type="Pfam" id="PF13738">
    <property type="entry name" value="Pyr_redox_3"/>
    <property type="match status" value="1"/>
</dbReference>
<dbReference type="EMBL" id="RJSE01000007">
    <property type="protein sequence ID" value="RNL62045.1"/>
    <property type="molecule type" value="Genomic_DNA"/>
</dbReference>
<evidence type="ECO:0000256" key="1">
    <source>
        <dbReference type="ARBA" id="ARBA00023002"/>
    </source>
</evidence>
<dbReference type="GO" id="GO:0004497">
    <property type="term" value="F:monooxygenase activity"/>
    <property type="evidence" value="ECO:0007669"/>
    <property type="project" value="TreeGrafter"/>
</dbReference>
<accession>A0A3N0CF21</accession>
<dbReference type="Proteomes" id="UP000267128">
    <property type="component" value="Unassembled WGS sequence"/>
</dbReference>
<dbReference type="PANTHER" id="PTHR43539:SF68">
    <property type="entry name" value="FLAVIN-BINDING MONOOXYGENASE-LIKE PROTEIN (AFU_ORTHOLOGUE AFUA_4G09220)"/>
    <property type="match status" value="1"/>
</dbReference>
<dbReference type="OrthoDB" id="9808049at2"/>
<organism evidence="2 3">
    <name type="scientific">Nocardioides marmoriginsengisoli</name>
    <dbReference type="NCBI Taxonomy" id="661483"/>
    <lineage>
        <taxon>Bacteria</taxon>
        <taxon>Bacillati</taxon>
        <taxon>Actinomycetota</taxon>
        <taxon>Actinomycetes</taxon>
        <taxon>Propionibacteriales</taxon>
        <taxon>Nocardioidaceae</taxon>
        <taxon>Nocardioides</taxon>
    </lineage>
</organism>
<keyword evidence="3" id="KW-1185">Reference proteome</keyword>
<proteinExistence type="predicted"/>
<dbReference type="Gene3D" id="3.50.50.60">
    <property type="entry name" value="FAD/NAD(P)-binding domain"/>
    <property type="match status" value="1"/>
</dbReference>
<comment type="caution">
    <text evidence="2">The sequence shown here is derived from an EMBL/GenBank/DDBJ whole genome shotgun (WGS) entry which is preliminary data.</text>
</comment>
<evidence type="ECO:0000313" key="2">
    <source>
        <dbReference type="EMBL" id="RNL62045.1"/>
    </source>
</evidence>
<dbReference type="PRINTS" id="PR00411">
    <property type="entry name" value="PNDRDTASEI"/>
</dbReference>
<dbReference type="PANTHER" id="PTHR43539">
    <property type="entry name" value="FLAVIN-BINDING MONOOXYGENASE-LIKE PROTEIN (AFU_ORTHOLOGUE AFUA_4G09220)"/>
    <property type="match status" value="1"/>
</dbReference>
<dbReference type="GO" id="GO:0050660">
    <property type="term" value="F:flavin adenine dinucleotide binding"/>
    <property type="evidence" value="ECO:0007669"/>
    <property type="project" value="TreeGrafter"/>
</dbReference>
<dbReference type="InterPro" id="IPR036188">
    <property type="entry name" value="FAD/NAD-bd_sf"/>
</dbReference>
<keyword evidence="1" id="KW-0560">Oxidoreductase</keyword>
<protein>
    <submittedName>
        <fullName evidence="2">NAD(P)/FAD-dependent oxidoreductase</fullName>
    </submittedName>
</protein>
<sequence length="591" mass="63248">MHVRVGTDSSPVEVKAAFQGWLTEFAGTLESADTAGTVGLLDADCWWRDLLALSWDLGTFHGTDKVAGLLDENLKSAAVSDVQLITDFGPRFVAEEGGSGSIEGFFTFQTAGAWCRGVARIREGADGWRAWTVMTGAEDLKGHERALGSRRPTGPRHEVGATTQRNWKDQRDAAQAYADREPEVVILGAGQGGLALAANLRLMGVDALILEKSGRIGDGWRSRYHSLVLHDPVWADHLPYLPFPQSWPIYSAKDKIADWFEFYAQAMELNVWCSAEMTDAAYDEAAGTWTVKVRTADGERTLKPRDVVLATGAAGEPNVPDFPGRDSFAGTVYHSSKHGAGGSWAGKKAIVVGACNSGHDIAQDLHEAGAQVTLVQRSSTHIISQLHGIPAIFGANFTESGPPTEYSDLLASAFPWPLVLEAAKDGVKQTAEKDAELLSSLEAVGFKLNDGPDGTGLMGYALAKGGGYYIDVGASGLIADGKIGLAQGSGLAEFTPSGIKLADGRELDADLVVLATGYSNMRETARRLFGDQVADRCPLVLGIGEDGEIGGLYRRTGQRGFWFMGGPLAWVRIYSKHLALQITADLRGVRP</sequence>